<feature type="region of interest" description="Disordered" evidence="1">
    <location>
        <begin position="136"/>
        <end position="164"/>
    </location>
</feature>
<dbReference type="Proteomes" id="UP001189429">
    <property type="component" value="Unassembled WGS sequence"/>
</dbReference>
<gene>
    <name evidence="2" type="ORF">PCOR1329_LOCUS72083</name>
</gene>
<evidence type="ECO:0000313" key="3">
    <source>
        <dbReference type="Proteomes" id="UP001189429"/>
    </source>
</evidence>
<keyword evidence="3" id="KW-1185">Reference proteome</keyword>
<evidence type="ECO:0000256" key="1">
    <source>
        <dbReference type="SAM" id="MobiDB-lite"/>
    </source>
</evidence>
<protein>
    <submittedName>
        <fullName evidence="2">Uncharacterized protein</fullName>
    </submittedName>
</protein>
<evidence type="ECO:0000313" key="2">
    <source>
        <dbReference type="EMBL" id="CAK0892422.1"/>
    </source>
</evidence>
<name>A0ABN9X3T9_9DINO</name>
<dbReference type="EMBL" id="CAUYUJ010019614">
    <property type="protein sequence ID" value="CAK0892422.1"/>
    <property type="molecule type" value="Genomic_DNA"/>
</dbReference>
<organism evidence="2 3">
    <name type="scientific">Prorocentrum cordatum</name>
    <dbReference type="NCBI Taxonomy" id="2364126"/>
    <lineage>
        <taxon>Eukaryota</taxon>
        <taxon>Sar</taxon>
        <taxon>Alveolata</taxon>
        <taxon>Dinophyceae</taxon>
        <taxon>Prorocentrales</taxon>
        <taxon>Prorocentraceae</taxon>
        <taxon>Prorocentrum</taxon>
    </lineage>
</organism>
<comment type="caution">
    <text evidence="2">The sequence shown here is derived from an EMBL/GenBank/DDBJ whole genome shotgun (WGS) entry which is preliminary data.</text>
</comment>
<reference evidence="2" key="1">
    <citation type="submission" date="2023-10" db="EMBL/GenBank/DDBJ databases">
        <authorList>
            <person name="Chen Y."/>
            <person name="Shah S."/>
            <person name="Dougan E. K."/>
            <person name="Thang M."/>
            <person name="Chan C."/>
        </authorList>
    </citation>
    <scope>NUCLEOTIDE SEQUENCE [LARGE SCALE GENOMIC DNA]</scope>
</reference>
<sequence>MEPALPLSRAATATTHALEQDVGHPQCGLIPVRLSLSWSKAAPSSGCLQASQRMILTWVRKEQRDAFTKWVRDFADSTQNRKSRPCYAAAGVKFCTECEKHKALFKAEVHLETGWSDVVSKTFNFVVHGFRAKQETKGKTRKTQRANDDSSDTDGTPSHEGEMNVRRREFLVRDSALEVMCDVVECVNDDDPLMITSLISPGLQLLIGTTETGQDVCHLFAKAQDAEIETWLHDAYVSRAEGGQASSTNSFWCFLAMPALEISVRASPLRST</sequence>
<accession>A0ABN9X3T9</accession>
<proteinExistence type="predicted"/>